<evidence type="ECO:0000259" key="9">
    <source>
        <dbReference type="Pfam" id="PF04880"/>
    </source>
</evidence>
<dbReference type="PANTHER" id="PTHR10921">
    <property type="entry name" value="NUCLEAR DISTRIBUTION PROTEIN NUDE HOMOLOG 1"/>
    <property type="match status" value="1"/>
</dbReference>
<evidence type="ECO:0000313" key="10">
    <source>
        <dbReference type="EMBL" id="PAV77469.1"/>
    </source>
</evidence>
<dbReference type="GO" id="GO:0007059">
    <property type="term" value="P:chromosome segregation"/>
    <property type="evidence" value="ECO:0007669"/>
    <property type="project" value="TreeGrafter"/>
</dbReference>
<dbReference type="InterPro" id="IPR033494">
    <property type="entry name" value="NUDE"/>
</dbReference>
<evidence type="ECO:0000256" key="8">
    <source>
        <dbReference type="SAM" id="MobiDB-lite"/>
    </source>
</evidence>
<feature type="region of interest" description="Disordered" evidence="8">
    <location>
        <begin position="287"/>
        <end position="306"/>
    </location>
</feature>
<feature type="region of interest" description="Disordered" evidence="8">
    <location>
        <begin position="1"/>
        <end position="22"/>
    </location>
</feature>
<organism evidence="10 11">
    <name type="scientific">Diploscapter pachys</name>
    <dbReference type="NCBI Taxonomy" id="2018661"/>
    <lineage>
        <taxon>Eukaryota</taxon>
        <taxon>Metazoa</taxon>
        <taxon>Ecdysozoa</taxon>
        <taxon>Nematoda</taxon>
        <taxon>Chromadorea</taxon>
        <taxon>Rhabditida</taxon>
        <taxon>Rhabditina</taxon>
        <taxon>Rhabditomorpha</taxon>
        <taxon>Rhabditoidea</taxon>
        <taxon>Rhabditidae</taxon>
        <taxon>Diploscapter</taxon>
    </lineage>
</organism>
<feature type="compositionally biased region" description="Basic and acidic residues" evidence="8">
    <location>
        <begin position="95"/>
        <end position="106"/>
    </location>
</feature>
<protein>
    <recommendedName>
        <fullName evidence="9">NUDE domain-containing protein</fullName>
    </recommendedName>
</protein>
<dbReference type="GO" id="GO:0008017">
    <property type="term" value="F:microtubule binding"/>
    <property type="evidence" value="ECO:0007669"/>
    <property type="project" value="InterPro"/>
</dbReference>
<evidence type="ECO:0000256" key="3">
    <source>
        <dbReference type="ARBA" id="ARBA00007429"/>
    </source>
</evidence>
<proteinExistence type="inferred from homology"/>
<name>A0A2A2KUB7_9BILA</name>
<dbReference type="GO" id="GO:0007100">
    <property type="term" value="P:mitotic centrosome separation"/>
    <property type="evidence" value="ECO:0007669"/>
    <property type="project" value="TreeGrafter"/>
</dbReference>
<evidence type="ECO:0000256" key="5">
    <source>
        <dbReference type="ARBA" id="ARBA00022701"/>
    </source>
</evidence>
<dbReference type="AlphaFoldDB" id="A0A2A2KUB7"/>
<gene>
    <name evidence="10" type="ORF">WR25_26338</name>
</gene>
<evidence type="ECO:0000256" key="2">
    <source>
        <dbReference type="ARBA" id="ARBA00004300"/>
    </source>
</evidence>
<dbReference type="OrthoDB" id="5877028at2759"/>
<sequence length="306" mass="35567">MTIFSQRDSTRREKNGTGRSFKMSTSLDANALKSMNTDQLVQQVLHFQELYNQSREEFDEMKASSAEIEKLLEMELEQKTKELSTYKNKVQTSGRDSERAQEKLDESRKQWVKLEESLRKQIDVLQKENLLTKERTRELEQRNDDLERHERNNQQLLEDFEKRLNDAIERSTLLENELAERQQANEEMYRLREELRGERPRLVVGPLRVERSDEPSAPEEPIHEKKRRTEMAAPTSDSTEPQNAHHAPVHNAQGDVPESKGFAGCVNRIVKDLMVKVDRLESVLSGLRVQSKGSPQHITQPTMSTD</sequence>
<dbReference type="PANTHER" id="PTHR10921:SF1">
    <property type="entry name" value="NUCLEAR DISTRIBUTION PROTEIN NUDE HOMOLOG"/>
    <property type="match status" value="1"/>
</dbReference>
<dbReference type="GO" id="GO:0007020">
    <property type="term" value="P:microtubule nucleation"/>
    <property type="evidence" value="ECO:0007669"/>
    <property type="project" value="TreeGrafter"/>
</dbReference>
<accession>A0A2A2KUB7</accession>
<evidence type="ECO:0000256" key="4">
    <source>
        <dbReference type="ARBA" id="ARBA00022490"/>
    </source>
</evidence>
<keyword evidence="6" id="KW-0175">Coiled coil</keyword>
<dbReference type="STRING" id="2018661.A0A2A2KUB7"/>
<feature type="region of interest" description="Disordered" evidence="8">
    <location>
        <begin position="206"/>
        <end position="258"/>
    </location>
</feature>
<reference evidence="10 11" key="1">
    <citation type="journal article" date="2017" name="Curr. Biol.">
        <title>Genome architecture and evolution of a unichromosomal asexual nematode.</title>
        <authorList>
            <person name="Fradin H."/>
            <person name="Zegar C."/>
            <person name="Gutwein M."/>
            <person name="Lucas J."/>
            <person name="Kovtun M."/>
            <person name="Corcoran D."/>
            <person name="Baugh L.R."/>
            <person name="Kiontke K."/>
            <person name="Gunsalus K."/>
            <person name="Fitch D.H."/>
            <person name="Piano F."/>
        </authorList>
    </citation>
    <scope>NUCLEOTIDE SEQUENCE [LARGE SCALE GENOMIC DNA]</scope>
    <source>
        <strain evidence="10">PF1309</strain>
    </source>
</reference>
<dbReference type="Pfam" id="PF04880">
    <property type="entry name" value="NUDE_C"/>
    <property type="match status" value="1"/>
</dbReference>
<dbReference type="EMBL" id="LIAE01007699">
    <property type="protein sequence ID" value="PAV77469.1"/>
    <property type="molecule type" value="Genomic_DNA"/>
</dbReference>
<dbReference type="InterPro" id="IPR006964">
    <property type="entry name" value="NUDE_dom"/>
</dbReference>
<dbReference type="GO" id="GO:0005813">
    <property type="term" value="C:centrosome"/>
    <property type="evidence" value="ECO:0007669"/>
    <property type="project" value="TreeGrafter"/>
</dbReference>
<dbReference type="GO" id="GO:0051642">
    <property type="term" value="P:centrosome localization"/>
    <property type="evidence" value="ECO:0007669"/>
    <property type="project" value="TreeGrafter"/>
</dbReference>
<comment type="caution">
    <text evidence="10">The sequence shown here is derived from an EMBL/GenBank/DDBJ whole genome shotgun (WGS) entry which is preliminary data.</text>
</comment>
<comment type="subcellular location">
    <subcellularLocation>
        <location evidence="2">Cytoplasm</location>
        <location evidence="2">Cytoskeleton</location>
        <location evidence="2">Microtubule organizing center</location>
        <location evidence="2">Centrosome</location>
    </subcellularLocation>
    <subcellularLocation>
        <location evidence="1">Cytoplasm</location>
        <location evidence="1">Cytoskeleton</location>
        <location evidence="1">Spindle</location>
    </subcellularLocation>
</comment>
<evidence type="ECO:0000256" key="6">
    <source>
        <dbReference type="ARBA" id="ARBA00023054"/>
    </source>
</evidence>
<dbReference type="GO" id="GO:0005871">
    <property type="term" value="C:kinesin complex"/>
    <property type="evidence" value="ECO:0007669"/>
    <property type="project" value="TreeGrafter"/>
</dbReference>
<dbReference type="GO" id="GO:0000132">
    <property type="term" value="P:establishment of mitotic spindle orientation"/>
    <property type="evidence" value="ECO:0007669"/>
    <property type="project" value="TreeGrafter"/>
</dbReference>
<feature type="region of interest" description="Disordered" evidence="8">
    <location>
        <begin position="83"/>
        <end position="106"/>
    </location>
</feature>
<comment type="similarity">
    <text evidence="3">Belongs to the nudE family.</text>
</comment>
<feature type="compositionally biased region" description="Polar residues" evidence="8">
    <location>
        <begin position="85"/>
        <end position="94"/>
    </location>
</feature>
<keyword evidence="7" id="KW-0206">Cytoskeleton</keyword>
<feature type="domain" description="NUDE" evidence="9">
    <location>
        <begin position="157"/>
        <end position="249"/>
    </location>
</feature>
<dbReference type="GO" id="GO:0016477">
    <property type="term" value="P:cell migration"/>
    <property type="evidence" value="ECO:0007669"/>
    <property type="project" value="TreeGrafter"/>
</dbReference>
<dbReference type="GO" id="GO:0047496">
    <property type="term" value="P:vesicle transport along microtubule"/>
    <property type="evidence" value="ECO:0007669"/>
    <property type="project" value="TreeGrafter"/>
</dbReference>
<dbReference type="Proteomes" id="UP000218231">
    <property type="component" value="Unassembled WGS sequence"/>
</dbReference>
<keyword evidence="4" id="KW-0963">Cytoplasm</keyword>
<keyword evidence="11" id="KW-1185">Reference proteome</keyword>
<feature type="compositionally biased region" description="Polar residues" evidence="8">
    <location>
        <begin position="291"/>
        <end position="306"/>
    </location>
</feature>
<dbReference type="GO" id="GO:0000776">
    <property type="term" value="C:kinetochore"/>
    <property type="evidence" value="ECO:0007669"/>
    <property type="project" value="TreeGrafter"/>
</dbReference>
<feature type="compositionally biased region" description="Basic and acidic residues" evidence="8">
    <location>
        <begin position="208"/>
        <end position="230"/>
    </location>
</feature>
<evidence type="ECO:0000256" key="7">
    <source>
        <dbReference type="ARBA" id="ARBA00023212"/>
    </source>
</evidence>
<evidence type="ECO:0000313" key="11">
    <source>
        <dbReference type="Proteomes" id="UP000218231"/>
    </source>
</evidence>
<keyword evidence="5" id="KW-0493">Microtubule</keyword>
<dbReference type="Gene3D" id="6.10.250.1080">
    <property type="match status" value="1"/>
</dbReference>
<evidence type="ECO:0000256" key="1">
    <source>
        <dbReference type="ARBA" id="ARBA00004186"/>
    </source>
</evidence>